<proteinExistence type="predicted"/>
<name>A0ABU7W2X5_9FLAO</name>
<evidence type="ECO:0000313" key="1">
    <source>
        <dbReference type="EMBL" id="MEF3077858.1"/>
    </source>
</evidence>
<comment type="caution">
    <text evidence="1">The sequence shown here is derived from an EMBL/GenBank/DDBJ whole genome shotgun (WGS) entry which is preliminary data.</text>
</comment>
<dbReference type="Proteomes" id="UP001356704">
    <property type="component" value="Unassembled WGS sequence"/>
</dbReference>
<sequence>MKNVVLILVSFLFIAFTIKTIDIGKYTLEVEEVINKKTVWEAGGAVTAKNKHKYVGVKAVFTPKDKKDNSLNVDDFTLHAGDEEYAMTIPKKQDVFFSGANMIKVRKPKKKSIIAVVPKSFKEGTLYYKDKKIGKIICDNDKGGSFLMEE</sequence>
<evidence type="ECO:0000313" key="2">
    <source>
        <dbReference type="Proteomes" id="UP001356704"/>
    </source>
</evidence>
<reference evidence="1 2" key="1">
    <citation type="submission" date="2024-02" db="EMBL/GenBank/DDBJ databases">
        <title>Winogradskyella poriferorum JCM 12885.</title>
        <authorList>
            <person name="Zhang D.-F."/>
            <person name="Fu Z.-Y."/>
        </authorList>
    </citation>
    <scope>NUCLEOTIDE SEQUENCE [LARGE SCALE GENOMIC DNA]</scope>
    <source>
        <strain evidence="1 2">JCM 12885</strain>
    </source>
</reference>
<keyword evidence="2" id="KW-1185">Reference proteome</keyword>
<accession>A0ABU7W2X5</accession>
<dbReference type="RefSeq" id="WP_331808673.1">
    <property type="nucleotide sequence ID" value="NZ_JAZHOU010000001.1"/>
</dbReference>
<dbReference type="EMBL" id="JAZHOU010000001">
    <property type="protein sequence ID" value="MEF3077858.1"/>
    <property type="molecule type" value="Genomic_DNA"/>
</dbReference>
<organism evidence="1 2">
    <name type="scientific">Winogradskyella poriferorum</name>
    <dbReference type="NCBI Taxonomy" id="307627"/>
    <lineage>
        <taxon>Bacteria</taxon>
        <taxon>Pseudomonadati</taxon>
        <taxon>Bacteroidota</taxon>
        <taxon>Flavobacteriia</taxon>
        <taxon>Flavobacteriales</taxon>
        <taxon>Flavobacteriaceae</taxon>
        <taxon>Winogradskyella</taxon>
    </lineage>
</organism>
<gene>
    <name evidence="1" type="ORF">V1468_02475</name>
</gene>
<protein>
    <submittedName>
        <fullName evidence="1">Uncharacterized protein</fullName>
    </submittedName>
</protein>